<reference evidence="1 2" key="1">
    <citation type="submission" date="2015-08" db="EMBL/GenBank/DDBJ databases">
        <title>Genome sequencing of Penicillium nordicum.</title>
        <authorList>
            <person name="Nguyen H.D."/>
            <person name="Seifert K.A."/>
        </authorList>
    </citation>
    <scope>NUCLEOTIDE SEQUENCE [LARGE SCALE GENOMIC DNA]</scope>
    <source>
        <strain evidence="1 2">DAOMC 185683</strain>
    </source>
</reference>
<comment type="caution">
    <text evidence="1">The sequence shown here is derived from an EMBL/GenBank/DDBJ whole genome shotgun (WGS) entry which is preliminary data.</text>
</comment>
<dbReference type="EMBL" id="LHQQ01000020">
    <property type="protein sequence ID" value="KOS47140.1"/>
    <property type="molecule type" value="Genomic_DNA"/>
</dbReference>
<organism evidence="1 2">
    <name type="scientific">Penicillium nordicum</name>
    <dbReference type="NCBI Taxonomy" id="229535"/>
    <lineage>
        <taxon>Eukaryota</taxon>
        <taxon>Fungi</taxon>
        <taxon>Dikarya</taxon>
        <taxon>Ascomycota</taxon>
        <taxon>Pezizomycotina</taxon>
        <taxon>Eurotiomycetes</taxon>
        <taxon>Eurotiomycetidae</taxon>
        <taxon>Eurotiales</taxon>
        <taxon>Aspergillaceae</taxon>
        <taxon>Penicillium</taxon>
    </lineage>
</organism>
<dbReference type="Proteomes" id="UP000037696">
    <property type="component" value="Unassembled WGS sequence"/>
</dbReference>
<dbReference type="OrthoDB" id="4369356at2759"/>
<evidence type="ECO:0000313" key="1">
    <source>
        <dbReference type="EMBL" id="KOS47140.1"/>
    </source>
</evidence>
<sequence>MGCEVAGRKLPARQFSSSCNVHRQCHVHQQCPDNQSGNCYPQNCFYHRRLNLPQTMPFMYHEEYSAYSQEEERISEAWMRASRCRGGFEIETTMGEIRS</sequence>
<dbReference type="AlphaFoldDB" id="A0A0M8PGD8"/>
<name>A0A0M8PGD8_9EURO</name>
<accession>A0A0M8PGD8</accession>
<keyword evidence="2" id="KW-1185">Reference proteome</keyword>
<protein>
    <submittedName>
        <fullName evidence="1">Uncharacterized protein</fullName>
    </submittedName>
</protein>
<evidence type="ECO:0000313" key="2">
    <source>
        <dbReference type="Proteomes" id="UP000037696"/>
    </source>
</evidence>
<proteinExistence type="predicted"/>
<gene>
    <name evidence="1" type="ORF">ACN38_g1931</name>
</gene>